<evidence type="ECO:0000259" key="6">
    <source>
        <dbReference type="Pfam" id="PF01694"/>
    </source>
</evidence>
<dbReference type="Pfam" id="PF01694">
    <property type="entry name" value="Rhomboid"/>
    <property type="match status" value="1"/>
</dbReference>
<evidence type="ECO:0000256" key="1">
    <source>
        <dbReference type="ARBA" id="ARBA00004141"/>
    </source>
</evidence>
<dbReference type="GO" id="GO:0006508">
    <property type="term" value="P:proteolysis"/>
    <property type="evidence" value="ECO:0007669"/>
    <property type="project" value="UniProtKB-KW"/>
</dbReference>
<dbReference type="RefSeq" id="WP_338549323.1">
    <property type="nucleotide sequence ID" value="NZ_CP146069.1"/>
</dbReference>
<dbReference type="Proteomes" id="UP001364156">
    <property type="component" value="Chromosome"/>
</dbReference>
<feature type="transmembrane region" description="Helical" evidence="5">
    <location>
        <begin position="196"/>
        <end position="218"/>
    </location>
</feature>
<keyword evidence="8" id="KW-1185">Reference proteome</keyword>
<name>A0ABZ2HFJ0_9RHOB</name>
<feature type="domain" description="Peptidase S54 rhomboid" evidence="6">
    <location>
        <begin position="78"/>
        <end position="214"/>
    </location>
</feature>
<dbReference type="EC" id="3.4.21.105" evidence="7"/>
<dbReference type="GO" id="GO:0008233">
    <property type="term" value="F:peptidase activity"/>
    <property type="evidence" value="ECO:0007669"/>
    <property type="project" value="UniProtKB-KW"/>
</dbReference>
<keyword evidence="7" id="KW-0378">Hydrolase</keyword>
<organism evidence="7 8">
    <name type="scientific">Roseovarius phycicola</name>
    <dbReference type="NCBI Taxonomy" id="3080976"/>
    <lineage>
        <taxon>Bacteria</taxon>
        <taxon>Pseudomonadati</taxon>
        <taxon>Pseudomonadota</taxon>
        <taxon>Alphaproteobacteria</taxon>
        <taxon>Rhodobacterales</taxon>
        <taxon>Roseobacteraceae</taxon>
        <taxon>Roseovarius</taxon>
    </lineage>
</organism>
<feature type="transmembrane region" description="Helical" evidence="5">
    <location>
        <begin position="84"/>
        <end position="106"/>
    </location>
</feature>
<keyword evidence="4 5" id="KW-0472">Membrane</keyword>
<feature type="transmembrane region" description="Helical" evidence="5">
    <location>
        <begin position="12"/>
        <end position="31"/>
    </location>
</feature>
<evidence type="ECO:0000256" key="3">
    <source>
        <dbReference type="ARBA" id="ARBA00022989"/>
    </source>
</evidence>
<keyword evidence="2 5" id="KW-0812">Transmembrane</keyword>
<keyword evidence="3 5" id="KW-1133">Transmembrane helix</keyword>
<protein>
    <submittedName>
        <fullName evidence="7">Rhomboid family intramembrane serine protease</fullName>
        <ecNumber evidence="7">3.4.21.105</ecNumber>
    </submittedName>
</protein>
<feature type="transmembrane region" description="Helical" evidence="5">
    <location>
        <begin position="139"/>
        <end position="160"/>
    </location>
</feature>
<comment type="subcellular location">
    <subcellularLocation>
        <location evidence="1">Membrane</location>
        <topology evidence="1">Multi-pass membrane protein</topology>
    </subcellularLocation>
</comment>
<gene>
    <name evidence="7" type="ORF">RZ517_17125</name>
</gene>
<proteinExistence type="predicted"/>
<keyword evidence="7" id="KW-0645">Protease</keyword>
<evidence type="ECO:0000256" key="4">
    <source>
        <dbReference type="ARBA" id="ARBA00023136"/>
    </source>
</evidence>
<evidence type="ECO:0000313" key="8">
    <source>
        <dbReference type="Proteomes" id="UP001364156"/>
    </source>
</evidence>
<feature type="transmembrane region" description="Helical" evidence="5">
    <location>
        <begin position="113"/>
        <end position="133"/>
    </location>
</feature>
<dbReference type="Gene3D" id="1.20.1540.10">
    <property type="entry name" value="Rhomboid-like"/>
    <property type="match status" value="1"/>
</dbReference>
<evidence type="ECO:0000313" key="7">
    <source>
        <dbReference type="EMBL" id="WWR46465.1"/>
    </source>
</evidence>
<reference evidence="7 8" key="1">
    <citation type="submission" date="2023-10" db="EMBL/GenBank/DDBJ databases">
        <title>Roseovarius strain S88 nov., isolated from a marine algae.</title>
        <authorList>
            <person name="Lee M.W."/>
            <person name="Lee J.K."/>
            <person name="Kim J.M."/>
            <person name="Choi D.G."/>
            <person name="Baek J.H."/>
            <person name="Bayburt H."/>
            <person name="Jung J.J."/>
            <person name="Han D.M."/>
            <person name="Jeon C.O."/>
        </authorList>
    </citation>
    <scope>NUCLEOTIDE SEQUENCE [LARGE SCALE GENOMIC DNA]</scope>
    <source>
        <strain evidence="7 8">S88</strain>
    </source>
</reference>
<dbReference type="SUPFAM" id="SSF144091">
    <property type="entry name" value="Rhomboid-like"/>
    <property type="match status" value="1"/>
</dbReference>
<feature type="transmembrane region" description="Helical" evidence="5">
    <location>
        <begin position="172"/>
        <end position="190"/>
    </location>
</feature>
<evidence type="ECO:0000256" key="5">
    <source>
        <dbReference type="SAM" id="Phobius"/>
    </source>
</evidence>
<evidence type="ECO:0000256" key="2">
    <source>
        <dbReference type="ARBA" id="ARBA00022692"/>
    </source>
</evidence>
<dbReference type="InterPro" id="IPR035952">
    <property type="entry name" value="Rhomboid-like_sf"/>
</dbReference>
<dbReference type="InterPro" id="IPR022764">
    <property type="entry name" value="Peptidase_S54_rhomboid_dom"/>
</dbReference>
<accession>A0ABZ2HFJ0</accession>
<sequence>MSEFREPSPVNSVPPLILAIALLIMGVEVVFQMGNRGLLGGPDAIGWRLEAIRDYAFSNRGLAWMLETGEVRFDFAKRLVTYPFLHSTLMQALFAAVMTLALGKFVGERMAHWAVFVLFFASAAGAAVIYGLVLPEGPGLIGAFPGVYGLIGGFTYLIWLQLGQLGENQTRAFSLIGFLMGIQLIFGVMYGSDSRWLADVMGFAIGFLLSFLLVPGGFRNIHDKLRQR</sequence>
<dbReference type="EMBL" id="CP146069">
    <property type="protein sequence ID" value="WWR46465.1"/>
    <property type="molecule type" value="Genomic_DNA"/>
</dbReference>